<evidence type="ECO:0000256" key="3">
    <source>
        <dbReference type="ARBA" id="ARBA00035647"/>
    </source>
</evidence>
<dbReference type="GO" id="GO:0005739">
    <property type="term" value="C:mitochondrion"/>
    <property type="evidence" value="ECO:0007669"/>
    <property type="project" value="UniProtKB-SubCell"/>
</dbReference>
<keyword evidence="2" id="KW-0496">Mitochondrion</keyword>
<dbReference type="SMART" id="SM01155">
    <property type="entry name" value="DUF1713"/>
    <property type="match status" value="1"/>
</dbReference>
<proteinExistence type="inferred from homology"/>
<feature type="domain" description="Ribosomal protein mS38 C-terminal" evidence="5">
    <location>
        <begin position="186"/>
        <end position="219"/>
    </location>
</feature>
<dbReference type="STRING" id="796925.A0A137P473"/>
<dbReference type="CDD" id="cd23699">
    <property type="entry name" value="At5g63150_CTD"/>
    <property type="match status" value="1"/>
</dbReference>
<evidence type="ECO:0000256" key="1">
    <source>
        <dbReference type="ARBA" id="ARBA00004173"/>
    </source>
</evidence>
<comment type="subcellular location">
    <subcellularLocation>
        <location evidence="1">Mitochondrion</location>
    </subcellularLocation>
</comment>
<dbReference type="AlphaFoldDB" id="A0A137P473"/>
<reference evidence="6 7" key="1">
    <citation type="journal article" date="2015" name="Genome Biol. Evol.">
        <title>Phylogenomic analyses indicate that early fungi evolved digesting cell walls of algal ancestors of land plants.</title>
        <authorList>
            <person name="Chang Y."/>
            <person name="Wang S."/>
            <person name="Sekimoto S."/>
            <person name="Aerts A.L."/>
            <person name="Choi C."/>
            <person name="Clum A."/>
            <person name="LaButti K.M."/>
            <person name="Lindquist E.A."/>
            <person name="Yee Ngan C."/>
            <person name="Ohm R.A."/>
            <person name="Salamov A.A."/>
            <person name="Grigoriev I.V."/>
            <person name="Spatafora J.W."/>
            <person name="Berbee M.L."/>
        </authorList>
    </citation>
    <scope>NUCLEOTIDE SEQUENCE [LARGE SCALE GENOMIC DNA]</scope>
    <source>
        <strain evidence="6 7">NRRL 28638</strain>
    </source>
</reference>
<dbReference type="PANTHER" id="PTHR32035:SF3">
    <property type="entry name" value="SMALL RIBOSOMAL SUBUNIT PROTEIN MS38"/>
    <property type="match status" value="1"/>
</dbReference>
<evidence type="ECO:0000313" key="7">
    <source>
        <dbReference type="Proteomes" id="UP000070444"/>
    </source>
</evidence>
<protein>
    <recommendedName>
        <fullName evidence="4">Small ribosomal subunit protein mS38</fullName>
    </recommendedName>
</protein>
<dbReference type="PANTHER" id="PTHR32035">
    <property type="entry name" value="AURORA KINASE A-INTERACTING PROTEIN"/>
    <property type="match status" value="1"/>
</dbReference>
<keyword evidence="7" id="KW-1185">Reference proteome</keyword>
<sequence length="219" mass="25220">MKRSYFNPAFYSSVRDDEFKLLTQTPKQEVYTNKPSIDNFTYRYDLAKHQFFAMHQPLLGVNRDGSVQQWTNLASTNAMEADEALASWTEASTATEADIEASADALEGLIEKFATLKTEELEEYLDNVKDMDLINLTPASQANPKDHPLVSRFNGDAKLVSEQFFQNLEKDLGLNQKGPQYHKSYVMSSVLRKRKVKMNKHKYSKLRKRTRALRKRLGK</sequence>
<evidence type="ECO:0000313" key="6">
    <source>
        <dbReference type="EMBL" id="KXN69721.1"/>
    </source>
</evidence>
<evidence type="ECO:0000256" key="4">
    <source>
        <dbReference type="ARBA" id="ARBA00035682"/>
    </source>
</evidence>
<accession>A0A137P473</accession>
<comment type="similarity">
    <text evidence="3">Belongs to the mitochondrion-specific ribosomal protein mS38 family.</text>
</comment>
<name>A0A137P473_CONC2</name>
<dbReference type="EMBL" id="KQ964525">
    <property type="protein sequence ID" value="KXN69721.1"/>
    <property type="molecule type" value="Genomic_DNA"/>
</dbReference>
<evidence type="ECO:0000259" key="5">
    <source>
        <dbReference type="SMART" id="SM01155"/>
    </source>
</evidence>
<dbReference type="Pfam" id="PF08213">
    <property type="entry name" value="COX24_C"/>
    <property type="match status" value="1"/>
</dbReference>
<organism evidence="6 7">
    <name type="scientific">Conidiobolus coronatus (strain ATCC 28846 / CBS 209.66 / NRRL 28638)</name>
    <name type="common">Delacroixia coronata</name>
    <dbReference type="NCBI Taxonomy" id="796925"/>
    <lineage>
        <taxon>Eukaryota</taxon>
        <taxon>Fungi</taxon>
        <taxon>Fungi incertae sedis</taxon>
        <taxon>Zoopagomycota</taxon>
        <taxon>Entomophthoromycotina</taxon>
        <taxon>Entomophthoromycetes</taxon>
        <taxon>Entomophthorales</taxon>
        <taxon>Ancylistaceae</taxon>
        <taxon>Conidiobolus</taxon>
    </lineage>
</organism>
<evidence type="ECO:0000256" key="2">
    <source>
        <dbReference type="ARBA" id="ARBA00023128"/>
    </source>
</evidence>
<dbReference type="Proteomes" id="UP000070444">
    <property type="component" value="Unassembled WGS sequence"/>
</dbReference>
<gene>
    <name evidence="6" type="ORF">CONCODRAFT_79173</name>
</gene>
<dbReference type="InterPro" id="IPR013177">
    <property type="entry name" value="Ribosomal_mS38_C"/>
</dbReference>